<reference evidence="2" key="1">
    <citation type="thesis" date="2020" institute="ProQuest LLC" country="789 East Eisenhower Parkway, Ann Arbor, MI, USA">
        <title>Comparative Genomics and Chromosome Evolution.</title>
        <authorList>
            <person name="Mudd A.B."/>
        </authorList>
    </citation>
    <scope>NUCLEOTIDE SEQUENCE</scope>
    <source>
        <strain evidence="2">237g6f4</strain>
        <tissue evidence="2">Blood</tissue>
    </source>
</reference>
<evidence type="ECO:0000313" key="3">
    <source>
        <dbReference type="Proteomes" id="UP000824782"/>
    </source>
</evidence>
<comment type="caution">
    <text evidence="2">The sequence shown here is derived from an EMBL/GenBank/DDBJ whole genome shotgun (WGS) entry which is preliminary data.</text>
</comment>
<feature type="compositionally biased region" description="Polar residues" evidence="1">
    <location>
        <begin position="7"/>
        <end position="17"/>
    </location>
</feature>
<protein>
    <submittedName>
        <fullName evidence="2">Uncharacterized protein</fullName>
    </submittedName>
</protein>
<dbReference type="Proteomes" id="UP000824782">
    <property type="component" value="Unassembled WGS sequence"/>
</dbReference>
<evidence type="ECO:0000313" key="2">
    <source>
        <dbReference type="EMBL" id="KAG8598902.1"/>
    </source>
</evidence>
<proteinExistence type="predicted"/>
<feature type="region of interest" description="Disordered" evidence="1">
    <location>
        <begin position="1"/>
        <end position="31"/>
    </location>
</feature>
<keyword evidence="3" id="KW-1185">Reference proteome</keyword>
<dbReference type="EMBL" id="WNYA01000001">
    <property type="protein sequence ID" value="KAG8598902.1"/>
    <property type="molecule type" value="Genomic_DNA"/>
</dbReference>
<dbReference type="AlphaFoldDB" id="A0AAV7DMW9"/>
<accession>A0AAV7DMW9</accession>
<gene>
    <name evidence="2" type="ORF">GDO81_002790</name>
</gene>
<organism evidence="2 3">
    <name type="scientific">Engystomops pustulosus</name>
    <name type="common">Tungara frog</name>
    <name type="synonym">Physalaemus pustulosus</name>
    <dbReference type="NCBI Taxonomy" id="76066"/>
    <lineage>
        <taxon>Eukaryota</taxon>
        <taxon>Metazoa</taxon>
        <taxon>Chordata</taxon>
        <taxon>Craniata</taxon>
        <taxon>Vertebrata</taxon>
        <taxon>Euteleostomi</taxon>
        <taxon>Amphibia</taxon>
        <taxon>Batrachia</taxon>
        <taxon>Anura</taxon>
        <taxon>Neobatrachia</taxon>
        <taxon>Hyloidea</taxon>
        <taxon>Leptodactylidae</taxon>
        <taxon>Leiuperinae</taxon>
        <taxon>Engystomops</taxon>
    </lineage>
</organism>
<evidence type="ECO:0000256" key="1">
    <source>
        <dbReference type="SAM" id="MobiDB-lite"/>
    </source>
</evidence>
<sequence>MRRHFSSDTPRASVTNHPPSPGSRLRPPLSTFPPLEAAILVRSHTHTQTMRPTGFTCDVTRTRPTGGVFIEGGAGRGAVVTSSCRPEIILKF</sequence>
<name>A0AAV7DMW9_ENGPU</name>